<evidence type="ECO:0000313" key="1">
    <source>
        <dbReference type="EMBL" id="HIX55574.1"/>
    </source>
</evidence>
<dbReference type="AlphaFoldDB" id="A0A9D1WAD5"/>
<feature type="non-terminal residue" evidence="1">
    <location>
        <position position="1"/>
    </location>
</feature>
<organism evidence="1 2">
    <name type="scientific">Candidatus Sphingobacterium stercoripullorum</name>
    <dbReference type="NCBI Taxonomy" id="2838759"/>
    <lineage>
        <taxon>Bacteria</taxon>
        <taxon>Pseudomonadati</taxon>
        <taxon>Bacteroidota</taxon>
        <taxon>Sphingobacteriia</taxon>
        <taxon>Sphingobacteriales</taxon>
        <taxon>Sphingobacteriaceae</taxon>
        <taxon>Sphingobacterium</taxon>
    </lineage>
</organism>
<reference evidence="1" key="2">
    <citation type="submission" date="2021-04" db="EMBL/GenBank/DDBJ databases">
        <authorList>
            <person name="Gilroy R."/>
        </authorList>
    </citation>
    <scope>NUCLEOTIDE SEQUENCE</scope>
    <source>
        <strain evidence="1">1719</strain>
    </source>
</reference>
<proteinExistence type="predicted"/>
<protein>
    <submittedName>
        <fullName evidence="1">Uncharacterized protein</fullName>
    </submittedName>
</protein>
<accession>A0A9D1WAD5</accession>
<evidence type="ECO:0000313" key="2">
    <source>
        <dbReference type="Proteomes" id="UP000824156"/>
    </source>
</evidence>
<dbReference type="Proteomes" id="UP000824156">
    <property type="component" value="Unassembled WGS sequence"/>
</dbReference>
<reference evidence="1" key="1">
    <citation type="journal article" date="2021" name="PeerJ">
        <title>Extensive microbial diversity within the chicken gut microbiome revealed by metagenomics and culture.</title>
        <authorList>
            <person name="Gilroy R."/>
            <person name="Ravi A."/>
            <person name="Getino M."/>
            <person name="Pursley I."/>
            <person name="Horton D.L."/>
            <person name="Alikhan N.F."/>
            <person name="Baker D."/>
            <person name="Gharbi K."/>
            <person name="Hall N."/>
            <person name="Watson M."/>
            <person name="Adriaenssens E.M."/>
            <person name="Foster-Nyarko E."/>
            <person name="Jarju S."/>
            <person name="Secka A."/>
            <person name="Antonio M."/>
            <person name="Oren A."/>
            <person name="Chaudhuri R.R."/>
            <person name="La Ragione R."/>
            <person name="Hildebrand F."/>
            <person name="Pallen M.J."/>
        </authorList>
    </citation>
    <scope>NUCLEOTIDE SEQUENCE</scope>
    <source>
        <strain evidence="1">1719</strain>
    </source>
</reference>
<sequence length="80" mass="8993">HLIKELKMLGVSRVISRSSALTHVDLKAAAELGMEVVQLSCESGSIQEIAKQMIGYMDFWEKETLNKVGDEERVICNEKK</sequence>
<gene>
    <name evidence="1" type="ORF">H9853_11165</name>
</gene>
<comment type="caution">
    <text evidence="1">The sequence shown here is derived from an EMBL/GenBank/DDBJ whole genome shotgun (WGS) entry which is preliminary data.</text>
</comment>
<dbReference type="EMBL" id="DXEZ01000316">
    <property type="protein sequence ID" value="HIX55574.1"/>
    <property type="molecule type" value="Genomic_DNA"/>
</dbReference>
<name>A0A9D1WAD5_9SPHI</name>